<dbReference type="Proteomes" id="UP000095283">
    <property type="component" value="Unplaced"/>
</dbReference>
<dbReference type="AlphaFoldDB" id="A0A1I7W807"/>
<sequence length="37" mass="4453">MDNFMKYNESEIKHFLSKIVFRVCGFSIVECIRLVQK</sequence>
<protein>
    <submittedName>
        <fullName evidence="2">Abortive infection protein</fullName>
    </submittedName>
</protein>
<name>A0A1I7W807_HETBA</name>
<evidence type="ECO:0000313" key="2">
    <source>
        <dbReference type="WBParaSite" id="Hba_00767"/>
    </source>
</evidence>
<dbReference type="WBParaSite" id="Hba_00767">
    <property type="protein sequence ID" value="Hba_00767"/>
    <property type="gene ID" value="Hba_00767"/>
</dbReference>
<organism evidence="1 2">
    <name type="scientific">Heterorhabditis bacteriophora</name>
    <name type="common">Entomopathogenic nematode worm</name>
    <dbReference type="NCBI Taxonomy" id="37862"/>
    <lineage>
        <taxon>Eukaryota</taxon>
        <taxon>Metazoa</taxon>
        <taxon>Ecdysozoa</taxon>
        <taxon>Nematoda</taxon>
        <taxon>Chromadorea</taxon>
        <taxon>Rhabditida</taxon>
        <taxon>Rhabditina</taxon>
        <taxon>Rhabditomorpha</taxon>
        <taxon>Strongyloidea</taxon>
        <taxon>Heterorhabditidae</taxon>
        <taxon>Heterorhabditis</taxon>
    </lineage>
</organism>
<accession>A0A1I7W807</accession>
<proteinExistence type="predicted"/>
<evidence type="ECO:0000313" key="1">
    <source>
        <dbReference type="Proteomes" id="UP000095283"/>
    </source>
</evidence>
<reference evidence="2" key="1">
    <citation type="submission" date="2016-11" db="UniProtKB">
        <authorList>
            <consortium name="WormBaseParasite"/>
        </authorList>
    </citation>
    <scope>IDENTIFICATION</scope>
</reference>
<keyword evidence="1" id="KW-1185">Reference proteome</keyword>